<sequence>MKLEWLLPGTFGSILMLSSPSLATTLESWRFYPNQNLLEINTSGGVQPQAQLIFSPTRLVIDLPGVKLGRSQLTQPGRGVREIRIGQFDEQTTRIVLELTPGYTLDPNQVKFVPKRANRWTVQLPKLVRESLSPQGENPENTTNNNYNLANIAPQPEPEFSPIASSSGGKTQLENLQITGDGFFVRTNGGSPQTRTIRSRDQTTIFIDILDTTLSPNLTPGKLAVNKYGVSRIEFTQLRTTPTSVRMTLRVEENSPDWRVTSSSSGLVLLPSRGVVSLPENENLPPSINNNENNGSTATIESVEIVNNGTQLLIRSDQTVSATTGWDRKSGLFRITIPNANLAPDIKSPTLETNSPILKLRLQPQPPNTVVIFIQPASGISFGPINPAGDNLLALKLQGSRLIRPSSILPPLSPPKQEIPDLNPQQPEIRPQPTVPKGKLVVVIDPGHGGKDSGAVGIGGVQEKNVILPIGKRIAEVLEQNGIQVIMTRDSDYFVTLPGRITIAQRAKADVFVSIHANSAGANRPEVNGLETYYYDNGLTLARIVHSKILQNLNVRDRNVRKARFYVLRKNSMPSILVETGFVTGREDVTNLNSPAYQNKMADAIAQGILQYLRSR</sequence>
<dbReference type="InterPro" id="IPR050695">
    <property type="entry name" value="N-acetylmuramoyl_amidase_3"/>
</dbReference>
<evidence type="ECO:0000313" key="3">
    <source>
        <dbReference type="EMBL" id="MDB9485454.1"/>
    </source>
</evidence>
<keyword evidence="1" id="KW-0378">Hydrolase</keyword>
<dbReference type="SUPFAM" id="SSF53187">
    <property type="entry name" value="Zn-dependent exopeptidases"/>
    <property type="match status" value="1"/>
</dbReference>
<dbReference type="Pfam" id="PF01520">
    <property type="entry name" value="Amidase_3"/>
    <property type="match status" value="1"/>
</dbReference>
<gene>
    <name evidence="3" type="ORF">PN492_02650</name>
</gene>
<dbReference type="InterPro" id="IPR002508">
    <property type="entry name" value="MurNAc-LAA_cat"/>
</dbReference>
<feature type="domain" description="MurNAc-LAA" evidence="2">
    <location>
        <begin position="501"/>
        <end position="610"/>
    </location>
</feature>
<protein>
    <submittedName>
        <fullName evidence="3">N-acetylmuramoyl-L-alanine amidase</fullName>
    </submittedName>
</protein>
<dbReference type="Gene3D" id="3.40.630.40">
    <property type="entry name" value="Zn-dependent exopeptidases"/>
    <property type="match status" value="1"/>
</dbReference>
<dbReference type="Pfam" id="PF11741">
    <property type="entry name" value="AMIN"/>
    <property type="match status" value="2"/>
</dbReference>
<comment type="caution">
    <text evidence="3">The sequence shown here is derived from an EMBL/GenBank/DDBJ whole genome shotgun (WGS) entry which is preliminary data.</text>
</comment>
<proteinExistence type="predicted"/>
<reference evidence="3 4" key="1">
    <citation type="submission" date="2023-01" db="EMBL/GenBank/DDBJ databases">
        <title>Genomes from the Australian National Cyanobacteria Reference Collection.</title>
        <authorList>
            <person name="Willis A."/>
            <person name="Lee E.M.F."/>
        </authorList>
    </citation>
    <scope>NUCLEOTIDE SEQUENCE [LARGE SCALE GENOMIC DNA]</scope>
    <source>
        <strain evidence="3 4">CS-537/01</strain>
    </source>
</reference>
<evidence type="ECO:0000259" key="2">
    <source>
        <dbReference type="SMART" id="SM00646"/>
    </source>
</evidence>
<dbReference type="RefSeq" id="WP_271791512.1">
    <property type="nucleotide sequence ID" value="NZ_JAQMTU010000020.1"/>
</dbReference>
<dbReference type="InterPro" id="IPR021731">
    <property type="entry name" value="AMIN_dom"/>
</dbReference>
<accession>A0ABT5A0K5</accession>
<organism evidence="3 4">
    <name type="scientific">Dolichospermum circinale CS-537/01</name>
    <dbReference type="NCBI Taxonomy" id="3021739"/>
    <lineage>
        <taxon>Bacteria</taxon>
        <taxon>Bacillati</taxon>
        <taxon>Cyanobacteriota</taxon>
        <taxon>Cyanophyceae</taxon>
        <taxon>Nostocales</taxon>
        <taxon>Aphanizomenonaceae</taxon>
        <taxon>Dolichospermum</taxon>
        <taxon>Dolichospermum circinale</taxon>
    </lineage>
</organism>
<dbReference type="Proteomes" id="UP001212123">
    <property type="component" value="Unassembled WGS sequence"/>
</dbReference>
<dbReference type="PANTHER" id="PTHR30404">
    <property type="entry name" value="N-ACETYLMURAMOYL-L-ALANINE AMIDASE"/>
    <property type="match status" value="1"/>
</dbReference>
<dbReference type="Gene3D" id="2.60.40.3500">
    <property type="match status" value="1"/>
</dbReference>
<keyword evidence="4" id="KW-1185">Reference proteome</keyword>
<dbReference type="CDD" id="cd02696">
    <property type="entry name" value="MurNAc-LAA"/>
    <property type="match status" value="1"/>
</dbReference>
<dbReference type="PANTHER" id="PTHR30404:SF0">
    <property type="entry name" value="N-ACETYLMURAMOYL-L-ALANINE AMIDASE AMIC"/>
    <property type="match status" value="1"/>
</dbReference>
<dbReference type="EMBL" id="JAQMTU010000020">
    <property type="protein sequence ID" value="MDB9485454.1"/>
    <property type="molecule type" value="Genomic_DNA"/>
</dbReference>
<evidence type="ECO:0000313" key="4">
    <source>
        <dbReference type="Proteomes" id="UP001212123"/>
    </source>
</evidence>
<dbReference type="SMART" id="SM00646">
    <property type="entry name" value="Ami_3"/>
    <property type="match status" value="1"/>
</dbReference>
<evidence type="ECO:0000256" key="1">
    <source>
        <dbReference type="ARBA" id="ARBA00022801"/>
    </source>
</evidence>
<name>A0ABT5A0K5_9CYAN</name>